<dbReference type="AlphaFoldDB" id="A0A7S8IEJ1"/>
<dbReference type="EMBL" id="CP062983">
    <property type="protein sequence ID" value="QPC82651.1"/>
    <property type="molecule type" value="Genomic_DNA"/>
</dbReference>
<dbReference type="RefSeq" id="WP_195170720.1">
    <property type="nucleotide sequence ID" value="NZ_CP062983.1"/>
</dbReference>
<gene>
    <name evidence="1" type="ORF">G4Y79_23680</name>
</gene>
<name>A0A7S8IEJ1_9CHLR</name>
<evidence type="ECO:0000313" key="2">
    <source>
        <dbReference type="Proteomes" id="UP000594468"/>
    </source>
</evidence>
<protein>
    <submittedName>
        <fullName evidence="1">Uncharacterized protein</fullName>
    </submittedName>
</protein>
<reference evidence="1 2" key="1">
    <citation type="submission" date="2020-02" db="EMBL/GenBank/DDBJ databases">
        <authorList>
            <person name="Zheng R.K."/>
            <person name="Sun C.M."/>
        </authorList>
    </citation>
    <scope>NUCLEOTIDE SEQUENCE [LARGE SCALE GENOMIC DNA]</scope>
    <source>
        <strain evidence="2">rifampicinis</strain>
    </source>
</reference>
<dbReference type="KEGG" id="pmet:G4Y79_23680"/>
<evidence type="ECO:0000313" key="1">
    <source>
        <dbReference type="EMBL" id="QPC82651.1"/>
    </source>
</evidence>
<sequence length="348" mass="38659">MSHTARHAREIAHQWVTQEAAQLPGFAGAFFHGSIHALPDEAILPATSDVDMMVIFSDHQPQTKPGKFIYQGIILEVSDLSTEALQSPEAILSNYQLATSFRFPSIIMDPTGLLTKLQDIVGQNFAKRHWVYQRCEDARLKLERDLQVSHVSKSLPEQVMGWLFGTGKLPHILLVAGLVNPTVRKRYVAVRDLLDAYGYLDFHQRLLSPLGCVSLSRSQAEQHLVALAAVFDATCAVIKSPFFFASDLSLLARPLAIDGSHELIEAGLHREAMFWIAVTYSRCQLVLAQDAPQIEAQFLPGYHHLLRDLGADDTAALQQHHEETRHLLPETWAIAEAILAANPAIEPS</sequence>
<organism evidence="1 2">
    <name type="scientific">Phototrophicus methaneseepsis</name>
    <dbReference type="NCBI Taxonomy" id="2710758"/>
    <lineage>
        <taxon>Bacteria</taxon>
        <taxon>Bacillati</taxon>
        <taxon>Chloroflexota</taxon>
        <taxon>Candidatus Thermofontia</taxon>
        <taxon>Phototrophicales</taxon>
        <taxon>Phototrophicaceae</taxon>
        <taxon>Phototrophicus</taxon>
    </lineage>
</organism>
<accession>A0A7S8IEJ1</accession>
<keyword evidence="2" id="KW-1185">Reference proteome</keyword>
<dbReference type="Proteomes" id="UP000594468">
    <property type="component" value="Chromosome"/>
</dbReference>
<proteinExistence type="predicted"/>